<keyword evidence="2" id="KW-1185">Reference proteome</keyword>
<dbReference type="AlphaFoldDB" id="A0A371GEG9"/>
<sequence length="86" mass="10134">MDMVRCMLKAKQMPIEFWTKVDLIAIYILNRYPTKSSTLRSFNKAKAIIQSEETKPLTIMLLGNSNTYSLLCERKMSTMRKRRKNN</sequence>
<reference evidence="1" key="1">
    <citation type="submission" date="2018-05" db="EMBL/GenBank/DDBJ databases">
        <title>Draft genome of Mucuna pruriens seed.</title>
        <authorList>
            <person name="Nnadi N.E."/>
            <person name="Vos R."/>
            <person name="Hasami M.H."/>
            <person name="Devisetty U.K."/>
            <person name="Aguiy J.C."/>
        </authorList>
    </citation>
    <scope>NUCLEOTIDE SEQUENCE [LARGE SCALE GENOMIC DNA]</scope>
    <source>
        <strain evidence="1">JCA_2017</strain>
    </source>
</reference>
<dbReference type="EMBL" id="QJKJ01005806">
    <property type="protein sequence ID" value="RDX88924.1"/>
    <property type="molecule type" value="Genomic_DNA"/>
</dbReference>
<evidence type="ECO:0000313" key="2">
    <source>
        <dbReference type="Proteomes" id="UP000257109"/>
    </source>
</evidence>
<dbReference type="OrthoDB" id="6776856at2759"/>
<gene>
    <name evidence="1" type="ORF">CR513_29415</name>
</gene>
<evidence type="ECO:0008006" key="3">
    <source>
        <dbReference type="Google" id="ProtNLM"/>
    </source>
</evidence>
<organism evidence="1 2">
    <name type="scientific">Mucuna pruriens</name>
    <name type="common">Velvet bean</name>
    <name type="synonym">Dolichos pruriens</name>
    <dbReference type="NCBI Taxonomy" id="157652"/>
    <lineage>
        <taxon>Eukaryota</taxon>
        <taxon>Viridiplantae</taxon>
        <taxon>Streptophyta</taxon>
        <taxon>Embryophyta</taxon>
        <taxon>Tracheophyta</taxon>
        <taxon>Spermatophyta</taxon>
        <taxon>Magnoliopsida</taxon>
        <taxon>eudicotyledons</taxon>
        <taxon>Gunneridae</taxon>
        <taxon>Pentapetalae</taxon>
        <taxon>rosids</taxon>
        <taxon>fabids</taxon>
        <taxon>Fabales</taxon>
        <taxon>Fabaceae</taxon>
        <taxon>Papilionoideae</taxon>
        <taxon>50 kb inversion clade</taxon>
        <taxon>NPAAA clade</taxon>
        <taxon>indigoferoid/millettioid clade</taxon>
        <taxon>Phaseoleae</taxon>
        <taxon>Mucuna</taxon>
    </lineage>
</organism>
<feature type="non-terminal residue" evidence="1">
    <location>
        <position position="1"/>
    </location>
</feature>
<name>A0A371GEG9_MUCPR</name>
<evidence type="ECO:0000313" key="1">
    <source>
        <dbReference type="EMBL" id="RDX88924.1"/>
    </source>
</evidence>
<protein>
    <recommendedName>
        <fullName evidence="3">Copia protein</fullName>
    </recommendedName>
</protein>
<proteinExistence type="predicted"/>
<comment type="caution">
    <text evidence="1">The sequence shown here is derived from an EMBL/GenBank/DDBJ whole genome shotgun (WGS) entry which is preliminary data.</text>
</comment>
<accession>A0A371GEG9</accession>
<dbReference type="Proteomes" id="UP000257109">
    <property type="component" value="Unassembled WGS sequence"/>
</dbReference>